<dbReference type="GO" id="GO:0000974">
    <property type="term" value="C:Prp19 complex"/>
    <property type="evidence" value="ECO:0007669"/>
    <property type="project" value="TreeGrafter"/>
</dbReference>
<keyword evidence="3" id="KW-0507">mRNA processing</keyword>
<dbReference type="PANTHER" id="PTHR11246:SF5">
    <property type="entry name" value="PRE-MRNA-SPLICING FACTOR SYF1"/>
    <property type="match status" value="1"/>
</dbReference>
<evidence type="ECO:0000256" key="1">
    <source>
        <dbReference type="ARBA" id="ARBA00004123"/>
    </source>
</evidence>
<dbReference type="OrthoDB" id="10067343at2759"/>
<dbReference type="PANTHER" id="PTHR11246">
    <property type="entry name" value="PRE-MRNA SPLICING FACTOR"/>
    <property type="match status" value="1"/>
</dbReference>
<dbReference type="EMBL" id="CAJNIZ010000528">
    <property type="protein sequence ID" value="CAE7168488.1"/>
    <property type="molecule type" value="Genomic_DNA"/>
</dbReference>
<dbReference type="InterPro" id="IPR011990">
    <property type="entry name" value="TPR-like_helical_dom_sf"/>
</dbReference>
<evidence type="ECO:0000313" key="10">
    <source>
        <dbReference type="Proteomes" id="UP000649617"/>
    </source>
</evidence>
<organism evidence="9 10">
    <name type="scientific">Symbiodinium pilosum</name>
    <name type="common">Dinoflagellate</name>
    <dbReference type="NCBI Taxonomy" id="2952"/>
    <lineage>
        <taxon>Eukaryota</taxon>
        <taxon>Sar</taxon>
        <taxon>Alveolata</taxon>
        <taxon>Dinophyceae</taxon>
        <taxon>Suessiales</taxon>
        <taxon>Symbiodiniaceae</taxon>
        <taxon>Symbiodinium</taxon>
    </lineage>
</organism>
<keyword evidence="4" id="KW-0747">Spliceosome</keyword>
<dbReference type="AlphaFoldDB" id="A0A812INY7"/>
<keyword evidence="7" id="KW-0539">Nucleus</keyword>
<evidence type="ECO:0000259" key="8">
    <source>
        <dbReference type="Pfam" id="PF23231"/>
    </source>
</evidence>
<dbReference type="Gene3D" id="1.25.40.10">
    <property type="entry name" value="Tetratricopeptide repeat domain"/>
    <property type="match status" value="1"/>
</dbReference>
<dbReference type="InterPro" id="IPR003107">
    <property type="entry name" value="HAT"/>
</dbReference>
<keyword evidence="10" id="KW-1185">Reference proteome</keyword>
<dbReference type="Proteomes" id="UP000649617">
    <property type="component" value="Unassembled WGS sequence"/>
</dbReference>
<evidence type="ECO:0000256" key="6">
    <source>
        <dbReference type="ARBA" id="ARBA00023187"/>
    </source>
</evidence>
<dbReference type="GO" id="GO:0071007">
    <property type="term" value="C:U2-type catalytic step 2 spliceosome"/>
    <property type="evidence" value="ECO:0007669"/>
    <property type="project" value="TreeGrafter"/>
</dbReference>
<keyword evidence="5" id="KW-0677">Repeat</keyword>
<keyword evidence="6" id="KW-0508">mRNA splicing</keyword>
<evidence type="ECO:0000256" key="5">
    <source>
        <dbReference type="ARBA" id="ARBA00022737"/>
    </source>
</evidence>
<dbReference type="SUPFAM" id="SSF48452">
    <property type="entry name" value="TPR-like"/>
    <property type="match status" value="1"/>
</dbReference>
<evidence type="ECO:0000256" key="7">
    <source>
        <dbReference type="ARBA" id="ARBA00023242"/>
    </source>
</evidence>
<dbReference type="InterPro" id="IPR055430">
    <property type="entry name" value="HAT_Syf1_CNRKL1_C"/>
</dbReference>
<sequence>MELRHKEYDEALKVARQAAGQKKAAAFKEDKDDVQNRLYRSTKLWSLCIDLEESLGTTASTRAAYDATLELKVASPALILSYARFLEDRKYFEDAFKVYERGIKVFSWPHVGDIWLTYLSKFVERYGGRKLERARDLFEQAVEKVPSKFARRLHMLYAKLEEEHGLARHALSIYNRATKAVEEKDMFEMYGILLRKTAELFGQTRTREIYDQAIEALPQDGT</sequence>
<comment type="similarity">
    <text evidence="2">Belongs to the crooked-neck family.</text>
</comment>
<proteinExistence type="inferred from homology"/>
<dbReference type="FunFam" id="1.25.40.10:FF:000023">
    <property type="entry name" value="Pre-mRNA-splicing factor SYF1"/>
    <property type="match status" value="1"/>
</dbReference>
<evidence type="ECO:0000256" key="4">
    <source>
        <dbReference type="ARBA" id="ARBA00022728"/>
    </source>
</evidence>
<protein>
    <submittedName>
        <fullName evidence="9">Xab2 protein</fullName>
    </submittedName>
</protein>
<dbReference type="InterPro" id="IPR045075">
    <property type="entry name" value="Syf1-like"/>
</dbReference>
<name>A0A812INY7_SYMPI</name>
<gene>
    <name evidence="9" type="primary">Xab2</name>
    <name evidence="9" type="ORF">SPIL2461_LOCUS634</name>
</gene>
<feature type="domain" description="Pre-mRNA-splicing factor Syf1/CRNKL1-like C-terminal HAT-repeats" evidence="8">
    <location>
        <begin position="1"/>
        <end position="220"/>
    </location>
</feature>
<comment type="caution">
    <text evidence="9">The sequence shown here is derived from an EMBL/GenBank/DDBJ whole genome shotgun (WGS) entry which is preliminary data.</text>
</comment>
<accession>A0A812INY7</accession>
<evidence type="ECO:0000313" key="9">
    <source>
        <dbReference type="EMBL" id="CAE7168488.1"/>
    </source>
</evidence>
<dbReference type="Pfam" id="PF23231">
    <property type="entry name" value="HAT_Syf1_CNRKL1_C"/>
    <property type="match status" value="1"/>
</dbReference>
<dbReference type="GO" id="GO:0000349">
    <property type="term" value="P:generation of catalytic spliceosome for first transesterification step"/>
    <property type="evidence" value="ECO:0007669"/>
    <property type="project" value="TreeGrafter"/>
</dbReference>
<evidence type="ECO:0000256" key="3">
    <source>
        <dbReference type="ARBA" id="ARBA00022664"/>
    </source>
</evidence>
<evidence type="ECO:0000256" key="2">
    <source>
        <dbReference type="ARBA" id="ARBA00008644"/>
    </source>
</evidence>
<comment type="subcellular location">
    <subcellularLocation>
        <location evidence="1">Nucleus</location>
    </subcellularLocation>
</comment>
<reference evidence="9" key="1">
    <citation type="submission" date="2021-02" db="EMBL/GenBank/DDBJ databases">
        <authorList>
            <person name="Dougan E. K."/>
            <person name="Rhodes N."/>
            <person name="Thang M."/>
            <person name="Chan C."/>
        </authorList>
    </citation>
    <scope>NUCLEOTIDE SEQUENCE</scope>
</reference>
<dbReference type="SMART" id="SM00386">
    <property type="entry name" value="HAT"/>
    <property type="match status" value="3"/>
</dbReference>
<dbReference type="GO" id="GO:0071014">
    <property type="term" value="C:post-mRNA release spliceosomal complex"/>
    <property type="evidence" value="ECO:0007669"/>
    <property type="project" value="TreeGrafter"/>
</dbReference>